<keyword evidence="1" id="KW-0812">Transmembrane</keyword>
<comment type="caution">
    <text evidence="2">The sequence shown here is derived from an EMBL/GenBank/DDBJ whole genome shotgun (WGS) entry which is preliminary data.</text>
</comment>
<proteinExistence type="predicted"/>
<protein>
    <recommendedName>
        <fullName evidence="4">DUF2474 domain-containing protein</fullName>
    </recommendedName>
</protein>
<gene>
    <name evidence="2" type="ORF">GCM10023338_21030</name>
</gene>
<evidence type="ECO:0000313" key="2">
    <source>
        <dbReference type="EMBL" id="GAA5103056.1"/>
    </source>
</evidence>
<organism evidence="2 3">
    <name type="scientific">Wohlfahrtiimonas larvae</name>
    <dbReference type="NCBI Taxonomy" id="1157986"/>
    <lineage>
        <taxon>Bacteria</taxon>
        <taxon>Pseudomonadati</taxon>
        <taxon>Pseudomonadota</taxon>
        <taxon>Gammaproteobacteria</taxon>
        <taxon>Cardiobacteriales</taxon>
        <taxon>Ignatzschineriaceae</taxon>
        <taxon>Wohlfahrtiimonas</taxon>
    </lineage>
</organism>
<evidence type="ECO:0000313" key="3">
    <source>
        <dbReference type="Proteomes" id="UP001500631"/>
    </source>
</evidence>
<feature type="transmembrane region" description="Helical" evidence="1">
    <location>
        <begin position="34"/>
        <end position="55"/>
    </location>
</feature>
<keyword evidence="3" id="KW-1185">Reference proteome</keyword>
<reference evidence="3" key="1">
    <citation type="journal article" date="2019" name="Int. J. Syst. Evol. Microbiol.">
        <title>The Global Catalogue of Microorganisms (GCM) 10K type strain sequencing project: providing services to taxonomists for standard genome sequencing and annotation.</title>
        <authorList>
            <consortium name="The Broad Institute Genomics Platform"/>
            <consortium name="The Broad Institute Genome Sequencing Center for Infectious Disease"/>
            <person name="Wu L."/>
            <person name="Ma J."/>
        </authorList>
    </citation>
    <scope>NUCLEOTIDE SEQUENCE [LARGE SCALE GENOMIC DNA]</scope>
    <source>
        <strain evidence="3">JCM 18424</strain>
    </source>
</reference>
<sequence>MFFEEKFKRKKYISNINQNPEMPQPKIGSLKCQCFWMMGLWSGGVVALYIVVKILKVVMKTIGLY</sequence>
<evidence type="ECO:0000256" key="1">
    <source>
        <dbReference type="SAM" id="Phobius"/>
    </source>
</evidence>
<evidence type="ECO:0008006" key="4">
    <source>
        <dbReference type="Google" id="ProtNLM"/>
    </source>
</evidence>
<keyword evidence="1" id="KW-1133">Transmembrane helix</keyword>
<dbReference type="EMBL" id="BAABKE010000008">
    <property type="protein sequence ID" value="GAA5103056.1"/>
    <property type="molecule type" value="Genomic_DNA"/>
</dbReference>
<dbReference type="Proteomes" id="UP001500631">
    <property type="component" value="Unassembled WGS sequence"/>
</dbReference>
<keyword evidence="1" id="KW-0472">Membrane</keyword>
<accession>A0ABP9MW25</accession>
<name>A0ABP9MW25_9GAMM</name>